<dbReference type="InterPro" id="IPR036291">
    <property type="entry name" value="NAD(P)-bd_dom_sf"/>
</dbReference>
<evidence type="ECO:0000256" key="4">
    <source>
        <dbReference type="ARBA" id="ARBA00023308"/>
    </source>
</evidence>
<dbReference type="AlphaFoldDB" id="A0AAD7BUD0"/>
<organism evidence="5 6">
    <name type="scientific">Roridomyces roridus</name>
    <dbReference type="NCBI Taxonomy" id="1738132"/>
    <lineage>
        <taxon>Eukaryota</taxon>
        <taxon>Fungi</taxon>
        <taxon>Dikarya</taxon>
        <taxon>Basidiomycota</taxon>
        <taxon>Agaricomycotina</taxon>
        <taxon>Agaricomycetes</taxon>
        <taxon>Agaricomycetidae</taxon>
        <taxon>Agaricales</taxon>
        <taxon>Marasmiineae</taxon>
        <taxon>Mycenaceae</taxon>
        <taxon>Roridomyces</taxon>
    </lineage>
</organism>
<keyword evidence="2" id="KW-0521">NADP</keyword>
<evidence type="ECO:0000313" key="6">
    <source>
        <dbReference type="Proteomes" id="UP001221142"/>
    </source>
</evidence>
<dbReference type="GO" id="GO:0016616">
    <property type="term" value="F:oxidoreductase activity, acting on the CH-OH group of donors, NAD or NADP as acceptor"/>
    <property type="evidence" value="ECO:0007669"/>
    <property type="project" value="TreeGrafter"/>
</dbReference>
<dbReference type="PANTHER" id="PTHR42760:SF83">
    <property type="entry name" value="(3R)-3-HYDROXYACYL-COA DEHYDROGENASE"/>
    <property type="match status" value="1"/>
</dbReference>
<evidence type="ECO:0000256" key="3">
    <source>
        <dbReference type="ARBA" id="ARBA00023002"/>
    </source>
</evidence>
<evidence type="ECO:0000313" key="5">
    <source>
        <dbReference type="EMBL" id="KAJ7630904.1"/>
    </source>
</evidence>
<proteinExistence type="inferred from homology"/>
<dbReference type="InterPro" id="IPR002347">
    <property type="entry name" value="SDR_fam"/>
</dbReference>
<gene>
    <name evidence="5" type="ORF">FB45DRAFT_1058824</name>
</gene>
<reference evidence="5" key="1">
    <citation type="submission" date="2023-03" db="EMBL/GenBank/DDBJ databases">
        <title>Massive genome expansion in bonnet fungi (Mycena s.s.) driven by repeated elements and novel gene families across ecological guilds.</title>
        <authorList>
            <consortium name="Lawrence Berkeley National Laboratory"/>
            <person name="Harder C.B."/>
            <person name="Miyauchi S."/>
            <person name="Viragh M."/>
            <person name="Kuo A."/>
            <person name="Thoen E."/>
            <person name="Andreopoulos B."/>
            <person name="Lu D."/>
            <person name="Skrede I."/>
            <person name="Drula E."/>
            <person name="Henrissat B."/>
            <person name="Morin E."/>
            <person name="Kohler A."/>
            <person name="Barry K."/>
            <person name="LaButti K."/>
            <person name="Morin E."/>
            <person name="Salamov A."/>
            <person name="Lipzen A."/>
            <person name="Mereny Z."/>
            <person name="Hegedus B."/>
            <person name="Baldrian P."/>
            <person name="Stursova M."/>
            <person name="Weitz H."/>
            <person name="Taylor A."/>
            <person name="Grigoriev I.V."/>
            <person name="Nagy L.G."/>
            <person name="Martin F."/>
            <person name="Kauserud H."/>
        </authorList>
    </citation>
    <scope>NUCLEOTIDE SEQUENCE</scope>
    <source>
        <strain evidence="5">9284</strain>
    </source>
</reference>
<evidence type="ECO:0000256" key="2">
    <source>
        <dbReference type="ARBA" id="ARBA00022857"/>
    </source>
</evidence>
<dbReference type="Pfam" id="PF13561">
    <property type="entry name" value="adh_short_C2"/>
    <property type="match status" value="1"/>
</dbReference>
<sequence>MTIVANKIVCITGASRGIGRGCALEFAKHGATGLVLHYLGDAETESEIQSLKAELESFPQNPKVVVVPGDIGDAATSTKIVEIGVGAFGRIDVLVSNAGICPFAEFLTMPHATWERTRQVNLDGSFYVVQAVANQMKVQVPQGGSIIGISSISALVGGELQCHYTPTKAGILSLMQSCAVALGKYNIRANAILPGTIATDINKEDLSDVTKRENMEKRTCLGRLGVPSDIAGPVVFMASDLAKYVTGASLLVDGGLFVNLQ</sequence>
<accession>A0AAD7BUD0</accession>
<comment type="caution">
    <text evidence="5">The sequence shown here is derived from an EMBL/GenBank/DDBJ whole genome shotgun (WGS) entry which is preliminary data.</text>
</comment>
<dbReference type="GO" id="GO:0048038">
    <property type="term" value="F:quinone binding"/>
    <property type="evidence" value="ECO:0007669"/>
    <property type="project" value="TreeGrafter"/>
</dbReference>
<dbReference type="PRINTS" id="PR00080">
    <property type="entry name" value="SDRFAMILY"/>
</dbReference>
<keyword evidence="6" id="KW-1185">Reference proteome</keyword>
<dbReference type="GO" id="GO:0019301">
    <property type="term" value="P:rhamnose catabolic process"/>
    <property type="evidence" value="ECO:0007669"/>
    <property type="project" value="UniProtKB-ARBA"/>
</dbReference>
<keyword evidence="3" id="KW-0560">Oxidoreductase</keyword>
<comment type="similarity">
    <text evidence="1">Belongs to the short-chain dehydrogenases/reductases (SDR) family.</text>
</comment>
<protein>
    <submittedName>
        <fullName evidence="5">Uncharacterized protein</fullName>
    </submittedName>
</protein>
<name>A0AAD7BUD0_9AGAR</name>
<dbReference type="FunFam" id="3.40.50.720:FF:000417">
    <property type="entry name" value="Glucose 1-dehydrogenase, putative"/>
    <property type="match status" value="1"/>
</dbReference>
<keyword evidence="4" id="KW-0684">Rhamnose metabolism</keyword>
<dbReference type="Proteomes" id="UP001221142">
    <property type="component" value="Unassembled WGS sequence"/>
</dbReference>
<dbReference type="Gene3D" id="3.40.50.720">
    <property type="entry name" value="NAD(P)-binding Rossmann-like Domain"/>
    <property type="match status" value="1"/>
</dbReference>
<dbReference type="EMBL" id="JARKIF010000009">
    <property type="protein sequence ID" value="KAJ7630904.1"/>
    <property type="molecule type" value="Genomic_DNA"/>
</dbReference>
<dbReference type="SUPFAM" id="SSF51735">
    <property type="entry name" value="NAD(P)-binding Rossmann-fold domains"/>
    <property type="match status" value="1"/>
</dbReference>
<dbReference type="GO" id="GO:0006633">
    <property type="term" value="P:fatty acid biosynthetic process"/>
    <property type="evidence" value="ECO:0007669"/>
    <property type="project" value="TreeGrafter"/>
</dbReference>
<dbReference type="PANTHER" id="PTHR42760">
    <property type="entry name" value="SHORT-CHAIN DEHYDROGENASES/REDUCTASES FAMILY MEMBER"/>
    <property type="match status" value="1"/>
</dbReference>
<dbReference type="CDD" id="cd05233">
    <property type="entry name" value="SDR_c"/>
    <property type="match status" value="1"/>
</dbReference>
<dbReference type="PRINTS" id="PR00081">
    <property type="entry name" value="GDHRDH"/>
</dbReference>
<evidence type="ECO:0000256" key="1">
    <source>
        <dbReference type="ARBA" id="ARBA00006484"/>
    </source>
</evidence>